<proteinExistence type="predicted"/>
<dbReference type="Proteomes" id="UP000829398">
    <property type="component" value="Chromosome 4"/>
</dbReference>
<dbReference type="EMBL" id="CM039173">
    <property type="protein sequence ID" value="KAH9770394.1"/>
    <property type="molecule type" value="Genomic_DNA"/>
</dbReference>
<gene>
    <name evidence="1" type="ORF">KPL71_012364</name>
</gene>
<keyword evidence="2" id="KW-1185">Reference proteome</keyword>
<accession>A0ACB8LAI4</accession>
<organism evidence="1 2">
    <name type="scientific">Citrus sinensis</name>
    <name type="common">Sweet orange</name>
    <name type="synonym">Citrus aurantium var. sinensis</name>
    <dbReference type="NCBI Taxonomy" id="2711"/>
    <lineage>
        <taxon>Eukaryota</taxon>
        <taxon>Viridiplantae</taxon>
        <taxon>Streptophyta</taxon>
        <taxon>Embryophyta</taxon>
        <taxon>Tracheophyta</taxon>
        <taxon>Spermatophyta</taxon>
        <taxon>Magnoliopsida</taxon>
        <taxon>eudicotyledons</taxon>
        <taxon>Gunneridae</taxon>
        <taxon>Pentapetalae</taxon>
        <taxon>rosids</taxon>
        <taxon>malvids</taxon>
        <taxon>Sapindales</taxon>
        <taxon>Rutaceae</taxon>
        <taxon>Aurantioideae</taxon>
        <taxon>Citrus</taxon>
    </lineage>
</organism>
<name>A0ACB8LAI4_CITSI</name>
<evidence type="ECO:0000313" key="2">
    <source>
        <dbReference type="Proteomes" id="UP000829398"/>
    </source>
</evidence>
<reference evidence="2" key="1">
    <citation type="journal article" date="2023" name="Hortic. Res.">
        <title>A chromosome-level phased genome enabling allele-level studies in sweet orange: a case study on citrus Huanglongbing tolerance.</title>
        <authorList>
            <person name="Wu B."/>
            <person name="Yu Q."/>
            <person name="Deng Z."/>
            <person name="Duan Y."/>
            <person name="Luo F."/>
            <person name="Gmitter F. Jr."/>
        </authorList>
    </citation>
    <scope>NUCLEOTIDE SEQUENCE [LARGE SCALE GENOMIC DNA]</scope>
    <source>
        <strain evidence="2">cv. Valencia</strain>
    </source>
</reference>
<sequence>MDSSTRPSRLVETDWYSPIRPLSNSSAFNSPGDRFIPNRSLMNLDQAHGLLTHTTKHYRNPSFSDEYRKKIEEKLTLDSEGRPFRMLVFRGTQKSSRKSNRLIDELRKEDAEALRNSITKTSRPRRLPKREARILDAPYLMEDYYSKVIDWGRNNVLAVALGPALFLWKWENGKVKKLLQVPGEDDYPTSVSWSHDAKTLAVGYMDSKLQLWDAETSKLVRNLEGHHRRVATSSWNHWNGHILTSGSKDKSIINHDVRVSNNVTSCIKAHSGEVCGLKWSNEGNLLASGGDDNVVRIWERSKMSSSKSLHRFTDHCGGVKALAWSPHQVNVLATGGGREDGCIKIWNVQKGTCIHGIDAKAQICGLEWNRHHKEILSGHGFSASGDGNKLCLWKYPNMTKVGELQSSNSRILDLSQSPDGLTVATAGADETIRFWEAFGPSGDEDSVSHLAGLVSLKTSLIR</sequence>
<protein>
    <submittedName>
        <fullName evidence="1">WD REPEATS REGION domain-containing protein</fullName>
    </submittedName>
</protein>
<evidence type="ECO:0000313" key="1">
    <source>
        <dbReference type="EMBL" id="KAH9770394.1"/>
    </source>
</evidence>
<comment type="caution">
    <text evidence="1">The sequence shown here is derived from an EMBL/GenBank/DDBJ whole genome shotgun (WGS) entry which is preliminary data.</text>
</comment>